<dbReference type="InterPro" id="IPR022301">
    <property type="entry name" value="Integral_membrane_YjbE"/>
</dbReference>
<evidence type="ECO:0000256" key="4">
    <source>
        <dbReference type="ARBA" id="ARBA00022989"/>
    </source>
</evidence>
<dbReference type="PANTHER" id="PTHR30238:SF4">
    <property type="entry name" value="SLL1022 PROTEIN"/>
    <property type="match status" value="1"/>
</dbReference>
<organism evidence="7 8">
    <name type="scientific">Sulfoacidibacillus thermotolerans</name>
    <name type="common">Acidibacillus sulfuroxidans</name>
    <dbReference type="NCBI Taxonomy" id="1765684"/>
    <lineage>
        <taxon>Bacteria</taxon>
        <taxon>Bacillati</taxon>
        <taxon>Bacillota</taxon>
        <taxon>Bacilli</taxon>
        <taxon>Bacillales</taxon>
        <taxon>Alicyclobacillaceae</taxon>
        <taxon>Sulfoacidibacillus</taxon>
    </lineage>
</organism>
<dbReference type="AlphaFoldDB" id="A0A2U3DAM7"/>
<comment type="caution">
    <text evidence="7">The sequence shown here is derived from an EMBL/GenBank/DDBJ whole genome shotgun (WGS) entry which is preliminary data.</text>
</comment>
<proteinExistence type="inferred from homology"/>
<gene>
    <name evidence="7" type="ORF">BM613_03710</name>
</gene>
<evidence type="ECO:0000313" key="7">
    <source>
        <dbReference type="EMBL" id="PWI58336.1"/>
    </source>
</evidence>
<dbReference type="InterPro" id="IPR005496">
    <property type="entry name" value="Integral_membrane_TerC"/>
</dbReference>
<evidence type="ECO:0000256" key="3">
    <source>
        <dbReference type="ARBA" id="ARBA00022692"/>
    </source>
</evidence>
<keyword evidence="3 6" id="KW-0812">Transmembrane</keyword>
<dbReference type="Pfam" id="PF03741">
    <property type="entry name" value="TerC"/>
    <property type="match status" value="1"/>
</dbReference>
<evidence type="ECO:0000256" key="1">
    <source>
        <dbReference type="ARBA" id="ARBA00004141"/>
    </source>
</evidence>
<evidence type="ECO:0008006" key="9">
    <source>
        <dbReference type="Google" id="ProtNLM"/>
    </source>
</evidence>
<feature type="transmembrane region" description="Helical" evidence="6">
    <location>
        <begin position="190"/>
        <end position="211"/>
    </location>
</feature>
<comment type="similarity">
    <text evidence="2">Belongs to the TerC family.</text>
</comment>
<evidence type="ECO:0000256" key="6">
    <source>
        <dbReference type="SAM" id="Phobius"/>
    </source>
</evidence>
<dbReference type="PANTHER" id="PTHR30238">
    <property type="entry name" value="MEMBRANE BOUND PREDICTED REDOX MODULATOR"/>
    <property type="match status" value="1"/>
</dbReference>
<dbReference type="GO" id="GO:0016020">
    <property type="term" value="C:membrane"/>
    <property type="evidence" value="ECO:0007669"/>
    <property type="project" value="UniProtKB-SubCell"/>
</dbReference>
<feature type="transmembrane region" description="Helical" evidence="6">
    <location>
        <begin position="138"/>
        <end position="157"/>
    </location>
</feature>
<evidence type="ECO:0000313" key="8">
    <source>
        <dbReference type="Proteomes" id="UP000245380"/>
    </source>
</evidence>
<dbReference type="Proteomes" id="UP000245380">
    <property type="component" value="Unassembled WGS sequence"/>
</dbReference>
<comment type="subcellular location">
    <subcellularLocation>
        <location evidence="1">Membrane</location>
        <topology evidence="1">Multi-pass membrane protein</topology>
    </subcellularLocation>
</comment>
<keyword evidence="4 6" id="KW-1133">Transmembrane helix</keyword>
<feature type="transmembrane region" description="Helical" evidence="6">
    <location>
        <begin position="106"/>
        <end position="132"/>
    </location>
</feature>
<feature type="transmembrane region" description="Helical" evidence="6">
    <location>
        <begin position="12"/>
        <end position="34"/>
    </location>
</feature>
<protein>
    <recommendedName>
        <fullName evidence="9">Tellurium resistance protein TerC</fullName>
    </recommendedName>
</protein>
<dbReference type="NCBIfam" id="TIGR03717">
    <property type="entry name" value="R_switched_YjbE"/>
    <property type="match status" value="1"/>
</dbReference>
<accession>A0A2U3DAM7</accession>
<keyword evidence="8" id="KW-1185">Reference proteome</keyword>
<dbReference type="EMBL" id="MPDK01000004">
    <property type="protein sequence ID" value="PWI58336.1"/>
    <property type="molecule type" value="Genomic_DNA"/>
</dbReference>
<sequence length="219" mass="23807">MWMGILAKVIEILLVNLVLSGDNALVIGVTTLRLSAHQRRLAVLFGTAISIVLRIWLTLFAGGLMTLPYLQVVGGIFLCFIAWSLLRAEQQVESAQEAVKSRPKTLLGAIFAIVFADIMMSIDNVVALAGIAAGNEGVLILGLIISIALIMFASTILTKLIARYRFFLYAGALMIVWVAGGMMAKDPMAAHLPHLLLPFTALFLTSFLYGVQRIFRASE</sequence>
<name>A0A2U3DAM7_SULT2</name>
<evidence type="ECO:0000256" key="2">
    <source>
        <dbReference type="ARBA" id="ARBA00007511"/>
    </source>
</evidence>
<keyword evidence="5 6" id="KW-0472">Membrane</keyword>
<feature type="transmembrane region" description="Helical" evidence="6">
    <location>
        <begin position="166"/>
        <end position="184"/>
    </location>
</feature>
<feature type="transmembrane region" description="Helical" evidence="6">
    <location>
        <begin position="41"/>
        <end position="61"/>
    </location>
</feature>
<evidence type="ECO:0000256" key="5">
    <source>
        <dbReference type="ARBA" id="ARBA00023136"/>
    </source>
</evidence>
<reference evidence="7 8" key="1">
    <citation type="submission" date="2016-11" db="EMBL/GenBank/DDBJ databases">
        <title>Comparative genomics of Acidibacillus ferroxidans species.</title>
        <authorList>
            <person name="Oliveira G."/>
            <person name="Nunes G."/>
            <person name="Oliveira R."/>
            <person name="Araujo F."/>
            <person name="Salim A."/>
            <person name="Scholte L."/>
            <person name="Morais D."/>
            <person name="Nancucheo I."/>
            <person name="Johnson D.B."/>
            <person name="Grail B."/>
            <person name="Bittencourt J."/>
            <person name="Valadares R."/>
        </authorList>
    </citation>
    <scope>NUCLEOTIDE SEQUENCE [LARGE SCALE GENOMIC DNA]</scope>
    <source>
        <strain evidence="7 8">Y002</strain>
    </source>
</reference>
<dbReference type="OrthoDB" id="5295733at2"/>
<feature type="transmembrane region" description="Helical" evidence="6">
    <location>
        <begin position="67"/>
        <end position="86"/>
    </location>
</feature>